<organism evidence="4 5">
    <name type="scientific">Alosa alosa</name>
    <name type="common">allis shad</name>
    <dbReference type="NCBI Taxonomy" id="278164"/>
    <lineage>
        <taxon>Eukaryota</taxon>
        <taxon>Metazoa</taxon>
        <taxon>Chordata</taxon>
        <taxon>Craniata</taxon>
        <taxon>Vertebrata</taxon>
        <taxon>Euteleostomi</taxon>
        <taxon>Actinopterygii</taxon>
        <taxon>Neopterygii</taxon>
        <taxon>Teleostei</taxon>
        <taxon>Clupei</taxon>
        <taxon>Clupeiformes</taxon>
        <taxon>Clupeoidei</taxon>
        <taxon>Clupeidae</taxon>
        <taxon>Alosa</taxon>
    </lineage>
</organism>
<accession>A0AAV6GVA2</accession>
<dbReference type="GO" id="GO:0009247">
    <property type="term" value="P:glycolipid biosynthetic process"/>
    <property type="evidence" value="ECO:0007669"/>
    <property type="project" value="TreeGrafter"/>
</dbReference>
<evidence type="ECO:0000313" key="5">
    <source>
        <dbReference type="Proteomes" id="UP000823561"/>
    </source>
</evidence>
<dbReference type="GO" id="GO:0005739">
    <property type="term" value="C:mitochondrion"/>
    <property type="evidence" value="ECO:0007669"/>
    <property type="project" value="TreeGrafter"/>
</dbReference>
<feature type="domain" description="Saccharopine dehydrogenase NADP binding" evidence="3">
    <location>
        <begin position="65"/>
        <end position="203"/>
    </location>
</feature>
<dbReference type="InterPro" id="IPR005097">
    <property type="entry name" value="Sacchrp_dh_NADP-bd"/>
</dbReference>
<comment type="caution">
    <text evidence="4">The sequence shown here is derived from an EMBL/GenBank/DDBJ whole genome shotgun (WGS) entry which is preliminary data.</text>
</comment>
<dbReference type="GO" id="GO:0005886">
    <property type="term" value="C:plasma membrane"/>
    <property type="evidence" value="ECO:0007669"/>
    <property type="project" value="TreeGrafter"/>
</dbReference>
<evidence type="ECO:0000259" key="3">
    <source>
        <dbReference type="Pfam" id="PF03435"/>
    </source>
</evidence>
<evidence type="ECO:0000256" key="2">
    <source>
        <dbReference type="ARBA" id="ARBA00039852"/>
    </source>
</evidence>
<dbReference type="AlphaFoldDB" id="A0AAV6GVA2"/>
<reference evidence="4" key="1">
    <citation type="submission" date="2020-10" db="EMBL/GenBank/DDBJ databases">
        <title>Chromosome-scale genome assembly of the Allis shad, Alosa alosa.</title>
        <authorList>
            <person name="Margot Z."/>
            <person name="Christophe K."/>
            <person name="Cabau C."/>
            <person name="Louis A."/>
            <person name="Berthelot C."/>
            <person name="Parey E."/>
            <person name="Roest Crollius H."/>
            <person name="Montfort J."/>
            <person name="Robinson-Rechavi M."/>
            <person name="Bucao C."/>
            <person name="Bouchez O."/>
            <person name="Gislard M."/>
            <person name="Lluch J."/>
            <person name="Milhes M."/>
            <person name="Lampietro C."/>
            <person name="Lopez Roques C."/>
            <person name="Donnadieu C."/>
            <person name="Braasch I."/>
            <person name="Desvignes T."/>
            <person name="Postlethwait J."/>
            <person name="Bobe J."/>
            <person name="Guiguen Y."/>
        </authorList>
    </citation>
    <scope>NUCLEOTIDE SEQUENCE</scope>
    <source>
        <strain evidence="4">M-15738</strain>
        <tissue evidence="4">Blood</tissue>
    </source>
</reference>
<sequence>MNKLQPMFSVSTTILSCKHATGYTNSNPTRLVVETTRPVSHICQHSTLSLTMATVTTSSRRPYHVVIFGASGFTGQFVVEEVAKAISEGPEGNLKWAVAGRSRRKLENVLNHVANTLDTPELKCAVEVIVADVRQPESLAIMCKQAVIVLNCVGPYRFYGEPVVKACVENGAHYIDICGEPQFLEAIQLVFDRKARENSVYVIGSCGFDSLPADMGILYTKEKFKGTLTAVESFLTVSTGPEGGCGHDATWQSAIFGFADAARLRSLRKQFKHKPLPELGAKIKKRGALFFCKEIGQYAVPFMGSDPSVVRRTQRYLCEEEEQQCPVQYCAYAGVGGVCSVLKLLFSGFFFWLLVKFSLGRHLLIKCPAFFSWGLFSKAGPTQKQMEGTSFRMTFYGEGYTKGRDPSQGMPDGRITTEIRGAEPGYVVTPVVMVQAAMTFLNELQSLPERGGVFTPGAAFARTSLIQRLQRHGLKFTATNQQGAP</sequence>
<gene>
    <name evidence="4" type="ORF">AALO_G00118410</name>
</gene>
<evidence type="ECO:0000256" key="1">
    <source>
        <dbReference type="ARBA" id="ARBA00038048"/>
    </source>
</evidence>
<proteinExistence type="inferred from homology"/>
<protein>
    <recommendedName>
        <fullName evidence="2">Saccharopine dehydrogenase-like oxidoreductase</fullName>
    </recommendedName>
</protein>
<dbReference type="Proteomes" id="UP000823561">
    <property type="component" value="Chromosome 8"/>
</dbReference>
<dbReference type="PROSITE" id="PS51257">
    <property type="entry name" value="PROKAR_LIPOPROTEIN"/>
    <property type="match status" value="1"/>
</dbReference>
<dbReference type="FunFam" id="3.40.50.720:FF:000178">
    <property type="entry name" value="Saccharopine dehydrogenase-like oxidoreductase"/>
    <property type="match status" value="1"/>
</dbReference>
<dbReference type="SUPFAM" id="SSF51735">
    <property type="entry name" value="NAD(P)-binding Rossmann-fold domains"/>
    <property type="match status" value="1"/>
</dbReference>
<dbReference type="PANTHER" id="PTHR12286:SF5">
    <property type="entry name" value="SACCHAROPINE DEHYDROGENASE-LIKE OXIDOREDUCTASE"/>
    <property type="match status" value="1"/>
</dbReference>
<dbReference type="InterPro" id="IPR036291">
    <property type="entry name" value="NAD(P)-bd_dom_sf"/>
</dbReference>
<name>A0AAV6GVA2_9TELE</name>
<dbReference type="GO" id="GO:0005811">
    <property type="term" value="C:lipid droplet"/>
    <property type="evidence" value="ECO:0007669"/>
    <property type="project" value="TreeGrafter"/>
</dbReference>
<dbReference type="Gene3D" id="3.40.50.720">
    <property type="entry name" value="NAD(P)-binding Rossmann-like Domain"/>
    <property type="match status" value="1"/>
</dbReference>
<dbReference type="EMBL" id="JADWDJ010000008">
    <property type="protein sequence ID" value="KAG5277506.1"/>
    <property type="molecule type" value="Genomic_DNA"/>
</dbReference>
<comment type="similarity">
    <text evidence="1">Belongs to the saccharopine dehydrogenase family.</text>
</comment>
<dbReference type="PANTHER" id="PTHR12286">
    <property type="entry name" value="SACCHAROPINE DEHYDROGENASE-LIKE OXIDOREDUCTASE"/>
    <property type="match status" value="1"/>
</dbReference>
<evidence type="ECO:0000313" key="4">
    <source>
        <dbReference type="EMBL" id="KAG5277506.1"/>
    </source>
</evidence>
<dbReference type="Pfam" id="PF03435">
    <property type="entry name" value="Sacchrp_dh_NADP"/>
    <property type="match status" value="1"/>
</dbReference>
<keyword evidence="5" id="KW-1185">Reference proteome</keyword>
<dbReference type="InterPro" id="IPR051276">
    <property type="entry name" value="Saccharopine_DH-like_oxidrdct"/>
</dbReference>